<name>A0A1M2VV28_TRAPU</name>
<dbReference type="InterPro" id="IPR000210">
    <property type="entry name" value="BTB/POZ_dom"/>
</dbReference>
<sequence length="337" mass="37769">MAETTQQIPGDDAQPPVPTSTVSPSPFDKPSADFVLRTADHVDFHIRRAILEEASVVFANMFADADGGPSGAPFVPLTECSQTIDTLLRMCYPVSDPEFASLDELKPVMEAARKYQMDDLMPTFTRRLITLSALFPLQAYALALQYGMEDTARVAAKHCLSLTHPWPYVAELERISGGAYFRLLDYQAKCAQTAQATVRSTVWLKDYRFTWLTCTFRDCPRLDVPEALVPGARDANDIYAGRPWFSAHLNRTQALLATRPSRSAVDHPDAYEQVVRDAADCPTCRYNILTDVRRFHAELANELEKRVCKVCLCAQYRPGLESCDDVLHMQVVLEVKL</sequence>
<gene>
    <name evidence="3" type="ORF">TRAPUB_12087</name>
</gene>
<feature type="domain" description="BTB" evidence="2">
    <location>
        <begin position="32"/>
        <end position="132"/>
    </location>
</feature>
<feature type="region of interest" description="Disordered" evidence="1">
    <location>
        <begin position="1"/>
        <end position="28"/>
    </location>
</feature>
<protein>
    <recommendedName>
        <fullName evidence="2">BTB domain-containing protein</fullName>
    </recommendedName>
</protein>
<dbReference type="InterPro" id="IPR011333">
    <property type="entry name" value="SKP1/BTB/POZ_sf"/>
</dbReference>
<keyword evidence="4" id="KW-1185">Reference proteome</keyword>
<proteinExistence type="predicted"/>
<comment type="caution">
    <text evidence="3">The sequence shown here is derived from an EMBL/GenBank/DDBJ whole genome shotgun (WGS) entry which is preliminary data.</text>
</comment>
<evidence type="ECO:0000313" key="4">
    <source>
        <dbReference type="Proteomes" id="UP000184267"/>
    </source>
</evidence>
<evidence type="ECO:0000256" key="1">
    <source>
        <dbReference type="SAM" id="MobiDB-lite"/>
    </source>
</evidence>
<dbReference type="Gene3D" id="3.30.710.10">
    <property type="entry name" value="Potassium Channel Kv1.1, Chain A"/>
    <property type="match status" value="1"/>
</dbReference>
<evidence type="ECO:0000259" key="2">
    <source>
        <dbReference type="SMART" id="SM00225"/>
    </source>
</evidence>
<dbReference type="Proteomes" id="UP000184267">
    <property type="component" value="Unassembled WGS sequence"/>
</dbReference>
<dbReference type="SUPFAM" id="SSF54695">
    <property type="entry name" value="POZ domain"/>
    <property type="match status" value="1"/>
</dbReference>
<accession>A0A1M2VV28</accession>
<dbReference type="Pfam" id="PF00651">
    <property type="entry name" value="BTB"/>
    <property type="match status" value="1"/>
</dbReference>
<evidence type="ECO:0000313" key="3">
    <source>
        <dbReference type="EMBL" id="OJT11392.1"/>
    </source>
</evidence>
<dbReference type="SMART" id="SM00225">
    <property type="entry name" value="BTB"/>
    <property type="match status" value="1"/>
</dbReference>
<dbReference type="OMA" id="ANTENCR"/>
<dbReference type="EMBL" id="MNAD01000647">
    <property type="protein sequence ID" value="OJT11392.1"/>
    <property type="molecule type" value="Genomic_DNA"/>
</dbReference>
<reference evidence="3 4" key="1">
    <citation type="submission" date="2016-10" db="EMBL/GenBank/DDBJ databases">
        <title>Genome sequence of the basidiomycete white-rot fungus Trametes pubescens.</title>
        <authorList>
            <person name="Makela M.R."/>
            <person name="Granchi Z."/>
            <person name="Peng M."/>
            <person name="De Vries R.P."/>
            <person name="Grigoriev I."/>
            <person name="Riley R."/>
            <person name="Hilden K."/>
        </authorList>
    </citation>
    <scope>NUCLEOTIDE SEQUENCE [LARGE SCALE GENOMIC DNA]</scope>
    <source>
        <strain evidence="3 4">FBCC735</strain>
    </source>
</reference>
<dbReference type="OrthoDB" id="3357985at2759"/>
<dbReference type="AlphaFoldDB" id="A0A1M2VV28"/>
<dbReference type="STRING" id="154538.A0A1M2VV28"/>
<organism evidence="3 4">
    <name type="scientific">Trametes pubescens</name>
    <name type="common">White-rot fungus</name>
    <dbReference type="NCBI Taxonomy" id="154538"/>
    <lineage>
        <taxon>Eukaryota</taxon>
        <taxon>Fungi</taxon>
        <taxon>Dikarya</taxon>
        <taxon>Basidiomycota</taxon>
        <taxon>Agaricomycotina</taxon>
        <taxon>Agaricomycetes</taxon>
        <taxon>Polyporales</taxon>
        <taxon>Polyporaceae</taxon>
        <taxon>Trametes</taxon>
    </lineage>
</organism>